<reference evidence="2" key="1">
    <citation type="submission" date="2022-11" db="UniProtKB">
        <authorList>
            <consortium name="WormBaseParasite"/>
        </authorList>
    </citation>
    <scope>IDENTIFICATION</scope>
</reference>
<evidence type="ECO:0000313" key="1">
    <source>
        <dbReference type="Proteomes" id="UP000887565"/>
    </source>
</evidence>
<sequence length="61" mass="6743">MKALETIVSQNGPRKVICVTRDCAVRKFNYDKKYGLKPACSDAKPAKGRLSLLSSPFILKS</sequence>
<accession>A0A915I5Q0</accession>
<dbReference type="Proteomes" id="UP000887565">
    <property type="component" value="Unplaced"/>
</dbReference>
<dbReference type="AlphaFoldDB" id="A0A915I5Q0"/>
<keyword evidence="1" id="KW-1185">Reference proteome</keyword>
<name>A0A915I5Q0_ROMCU</name>
<evidence type="ECO:0000313" key="2">
    <source>
        <dbReference type="WBParaSite" id="nRc.2.0.1.t09458-RA"/>
    </source>
</evidence>
<protein>
    <submittedName>
        <fullName evidence="2">Uncharacterized protein</fullName>
    </submittedName>
</protein>
<proteinExistence type="predicted"/>
<organism evidence="1 2">
    <name type="scientific">Romanomermis culicivorax</name>
    <name type="common">Nematode worm</name>
    <dbReference type="NCBI Taxonomy" id="13658"/>
    <lineage>
        <taxon>Eukaryota</taxon>
        <taxon>Metazoa</taxon>
        <taxon>Ecdysozoa</taxon>
        <taxon>Nematoda</taxon>
        <taxon>Enoplea</taxon>
        <taxon>Dorylaimia</taxon>
        <taxon>Mermithida</taxon>
        <taxon>Mermithoidea</taxon>
        <taxon>Mermithidae</taxon>
        <taxon>Romanomermis</taxon>
    </lineage>
</organism>
<dbReference type="WBParaSite" id="nRc.2.0.1.t09458-RA">
    <property type="protein sequence ID" value="nRc.2.0.1.t09458-RA"/>
    <property type="gene ID" value="nRc.2.0.1.g09458"/>
</dbReference>